<keyword evidence="3" id="KW-0238">DNA-binding</keyword>
<keyword evidence="7" id="KW-1185">Reference proteome</keyword>
<dbReference type="Pfam" id="PF00126">
    <property type="entry name" value="HTH_1"/>
    <property type="match status" value="1"/>
</dbReference>
<dbReference type="CDD" id="cd08471">
    <property type="entry name" value="PBP2_CrgA_like_2"/>
    <property type="match status" value="1"/>
</dbReference>
<evidence type="ECO:0000256" key="1">
    <source>
        <dbReference type="ARBA" id="ARBA00009437"/>
    </source>
</evidence>
<comment type="similarity">
    <text evidence="1">Belongs to the LysR transcriptional regulatory family.</text>
</comment>
<proteinExistence type="inferred from homology"/>
<dbReference type="RefSeq" id="WP_129331591.1">
    <property type="nucleotide sequence ID" value="NZ_SDVB01000191.1"/>
</dbReference>
<gene>
    <name evidence="6" type="ORF">EUU22_08490</name>
</gene>
<feature type="domain" description="HTH lysR-type" evidence="5">
    <location>
        <begin position="1"/>
        <end position="59"/>
    </location>
</feature>
<evidence type="ECO:0000313" key="6">
    <source>
        <dbReference type="EMBL" id="RYC15650.1"/>
    </source>
</evidence>
<dbReference type="InterPro" id="IPR036388">
    <property type="entry name" value="WH-like_DNA-bd_sf"/>
</dbReference>
<dbReference type="AlphaFoldDB" id="A0A4Q2T9C4"/>
<comment type="caution">
    <text evidence="6">The sequence shown here is derived from an EMBL/GenBank/DDBJ whole genome shotgun (WGS) entry which is preliminary data.</text>
</comment>
<evidence type="ECO:0000259" key="5">
    <source>
        <dbReference type="PROSITE" id="PS50931"/>
    </source>
</evidence>
<dbReference type="FunFam" id="1.10.10.10:FF:000001">
    <property type="entry name" value="LysR family transcriptional regulator"/>
    <property type="match status" value="1"/>
</dbReference>
<dbReference type="GO" id="GO:0043565">
    <property type="term" value="F:sequence-specific DNA binding"/>
    <property type="evidence" value="ECO:0007669"/>
    <property type="project" value="TreeGrafter"/>
</dbReference>
<dbReference type="Gene3D" id="3.40.190.290">
    <property type="match status" value="1"/>
</dbReference>
<dbReference type="OrthoDB" id="9786526at2"/>
<dbReference type="InterPro" id="IPR005119">
    <property type="entry name" value="LysR_subst-bd"/>
</dbReference>
<dbReference type="InterPro" id="IPR036390">
    <property type="entry name" value="WH_DNA-bd_sf"/>
</dbReference>
<dbReference type="GO" id="GO:0006351">
    <property type="term" value="P:DNA-templated transcription"/>
    <property type="evidence" value="ECO:0007669"/>
    <property type="project" value="TreeGrafter"/>
</dbReference>
<dbReference type="Proteomes" id="UP000291088">
    <property type="component" value="Unassembled WGS sequence"/>
</dbReference>
<evidence type="ECO:0000256" key="4">
    <source>
        <dbReference type="ARBA" id="ARBA00023163"/>
    </source>
</evidence>
<dbReference type="InterPro" id="IPR000847">
    <property type="entry name" value="LysR_HTH_N"/>
</dbReference>
<dbReference type="PROSITE" id="PS50931">
    <property type="entry name" value="HTH_LYSR"/>
    <property type="match status" value="1"/>
</dbReference>
<dbReference type="SUPFAM" id="SSF53850">
    <property type="entry name" value="Periplasmic binding protein-like II"/>
    <property type="match status" value="1"/>
</dbReference>
<dbReference type="PANTHER" id="PTHR30537">
    <property type="entry name" value="HTH-TYPE TRANSCRIPTIONAL REGULATOR"/>
    <property type="match status" value="1"/>
</dbReference>
<name>A0A4Q2T9C4_9HYPH</name>
<dbReference type="PRINTS" id="PR00039">
    <property type="entry name" value="HTHLYSR"/>
</dbReference>
<reference evidence="6 7" key="1">
    <citation type="submission" date="2019-01" db="EMBL/GenBank/DDBJ databases">
        <authorList>
            <person name="Deng T."/>
        </authorList>
    </citation>
    <scope>NUCLEOTIDE SEQUENCE [LARGE SCALE GENOMIC DNA]</scope>
    <source>
        <strain evidence="6 7">F8825</strain>
    </source>
</reference>
<evidence type="ECO:0000256" key="2">
    <source>
        <dbReference type="ARBA" id="ARBA00023015"/>
    </source>
</evidence>
<accession>A0A4Q2T9C4</accession>
<dbReference type="EMBL" id="SDVB01000191">
    <property type="protein sequence ID" value="RYC15650.1"/>
    <property type="molecule type" value="Genomic_DNA"/>
</dbReference>
<protein>
    <submittedName>
        <fullName evidence="6">LysR family transcriptional regulator</fullName>
    </submittedName>
</protein>
<keyword evidence="2" id="KW-0805">Transcription regulation</keyword>
<organism evidence="6 7">
    <name type="scientific">Ciceribacter ferrooxidans</name>
    <dbReference type="NCBI Taxonomy" id="2509717"/>
    <lineage>
        <taxon>Bacteria</taxon>
        <taxon>Pseudomonadati</taxon>
        <taxon>Pseudomonadota</taxon>
        <taxon>Alphaproteobacteria</taxon>
        <taxon>Hyphomicrobiales</taxon>
        <taxon>Rhizobiaceae</taxon>
        <taxon>Ciceribacter</taxon>
    </lineage>
</organism>
<evidence type="ECO:0000313" key="7">
    <source>
        <dbReference type="Proteomes" id="UP000291088"/>
    </source>
</evidence>
<dbReference type="Gene3D" id="1.10.10.10">
    <property type="entry name" value="Winged helix-like DNA-binding domain superfamily/Winged helix DNA-binding domain"/>
    <property type="match status" value="1"/>
</dbReference>
<dbReference type="InterPro" id="IPR058163">
    <property type="entry name" value="LysR-type_TF_proteobact-type"/>
</dbReference>
<dbReference type="PANTHER" id="PTHR30537:SF5">
    <property type="entry name" value="HTH-TYPE TRANSCRIPTIONAL ACTIVATOR TTDR-RELATED"/>
    <property type="match status" value="1"/>
</dbReference>
<evidence type="ECO:0000256" key="3">
    <source>
        <dbReference type="ARBA" id="ARBA00023125"/>
    </source>
</evidence>
<dbReference type="GO" id="GO:0003700">
    <property type="term" value="F:DNA-binding transcription factor activity"/>
    <property type="evidence" value="ECO:0007669"/>
    <property type="project" value="InterPro"/>
</dbReference>
<dbReference type="SUPFAM" id="SSF46785">
    <property type="entry name" value="Winged helix' DNA-binding domain"/>
    <property type="match status" value="1"/>
</dbReference>
<dbReference type="Pfam" id="PF03466">
    <property type="entry name" value="LysR_substrate"/>
    <property type="match status" value="1"/>
</dbReference>
<sequence>MDRFHELEVFVGVAEAGSFAKAGARLRLSPPAVTRAVSALEERLGARVFNRTTRSVTITDVGRRFLESARRVLSDLETAEKEAIGETATPQGHLNITASVTFGRSALSPVVCGFLSRYPRVTASVLLLDRVVNLVEEGVDVAVRIGHLPDSGLIAKRIGAVRRVLVASPDYIARRGMPASPAELRLHSVIAFTGLMPNREWRFLNGQKQGSMNLGPVFEINDAASAIQAAEEGHGVTVALSYMVSDQVRRGKLVPILDAFALPPQPVHLVYPQARLVAPKVRAFIDFAAPRLKASLDQLTWTSAEDAKSGTSPTLR</sequence>
<keyword evidence="4" id="KW-0804">Transcription</keyword>